<comment type="caution">
    <text evidence="2">The sequence shown here is derived from an EMBL/GenBank/DDBJ whole genome shotgun (WGS) entry which is preliminary data.</text>
</comment>
<gene>
    <name evidence="2" type="ORF">DFH07DRAFT_752054</name>
</gene>
<protein>
    <submittedName>
        <fullName evidence="2">Uncharacterized protein</fullName>
    </submittedName>
</protein>
<dbReference type="AlphaFoldDB" id="A0AAD7IC42"/>
<sequence length="308" mass="35184">GMENGYAMSPMGQLRIQYNQDMEEDSALRNRINLIISKFDLAPKDIFDRGNSSSAAIPRFALETGFSIHLKGLVSEFQGFLATTANLIPERKELGRHFKLDPQDMLMEILRGAESLDEMTLAWKALRTRFSLAQDYLEKYHIEYQAVTDKGLLKSPASTDVALYDGLEQFAKSSSMNVPKLAYLFENIPHHRRTMERSWDPNMWISTWAPTSDSLKAAFPDREMEDRPSTVYYSAAGERLERELPEGTSWWAADNFILPEEEKRKHSRKKVSIAVASSDESDRASNWERDPNRAYPRLDTNSSVSEEG</sequence>
<name>A0AAD7IC42_9AGAR</name>
<keyword evidence="3" id="KW-1185">Reference proteome</keyword>
<reference evidence="2" key="1">
    <citation type="submission" date="2023-03" db="EMBL/GenBank/DDBJ databases">
        <title>Massive genome expansion in bonnet fungi (Mycena s.s.) driven by repeated elements and novel gene families across ecological guilds.</title>
        <authorList>
            <consortium name="Lawrence Berkeley National Laboratory"/>
            <person name="Harder C.B."/>
            <person name="Miyauchi S."/>
            <person name="Viragh M."/>
            <person name="Kuo A."/>
            <person name="Thoen E."/>
            <person name="Andreopoulos B."/>
            <person name="Lu D."/>
            <person name="Skrede I."/>
            <person name="Drula E."/>
            <person name="Henrissat B."/>
            <person name="Morin E."/>
            <person name="Kohler A."/>
            <person name="Barry K."/>
            <person name="LaButti K."/>
            <person name="Morin E."/>
            <person name="Salamov A."/>
            <person name="Lipzen A."/>
            <person name="Mereny Z."/>
            <person name="Hegedus B."/>
            <person name="Baldrian P."/>
            <person name="Stursova M."/>
            <person name="Weitz H."/>
            <person name="Taylor A."/>
            <person name="Grigoriev I.V."/>
            <person name="Nagy L.G."/>
            <person name="Martin F."/>
            <person name="Kauserud H."/>
        </authorList>
    </citation>
    <scope>NUCLEOTIDE SEQUENCE</scope>
    <source>
        <strain evidence="2">CBHHK188m</strain>
    </source>
</reference>
<dbReference type="Proteomes" id="UP001215280">
    <property type="component" value="Unassembled WGS sequence"/>
</dbReference>
<accession>A0AAD7IC42</accession>
<proteinExistence type="predicted"/>
<evidence type="ECO:0000256" key="1">
    <source>
        <dbReference type="SAM" id="MobiDB-lite"/>
    </source>
</evidence>
<dbReference type="EMBL" id="JARJLG010000130">
    <property type="protein sequence ID" value="KAJ7739788.1"/>
    <property type="molecule type" value="Genomic_DNA"/>
</dbReference>
<feature type="non-terminal residue" evidence="2">
    <location>
        <position position="1"/>
    </location>
</feature>
<feature type="region of interest" description="Disordered" evidence="1">
    <location>
        <begin position="262"/>
        <end position="308"/>
    </location>
</feature>
<organism evidence="2 3">
    <name type="scientific">Mycena maculata</name>
    <dbReference type="NCBI Taxonomy" id="230809"/>
    <lineage>
        <taxon>Eukaryota</taxon>
        <taxon>Fungi</taxon>
        <taxon>Dikarya</taxon>
        <taxon>Basidiomycota</taxon>
        <taxon>Agaricomycotina</taxon>
        <taxon>Agaricomycetes</taxon>
        <taxon>Agaricomycetidae</taxon>
        <taxon>Agaricales</taxon>
        <taxon>Marasmiineae</taxon>
        <taxon>Mycenaceae</taxon>
        <taxon>Mycena</taxon>
    </lineage>
</organism>
<feature type="compositionally biased region" description="Basic and acidic residues" evidence="1">
    <location>
        <begin position="280"/>
        <end position="292"/>
    </location>
</feature>
<evidence type="ECO:0000313" key="3">
    <source>
        <dbReference type="Proteomes" id="UP001215280"/>
    </source>
</evidence>
<evidence type="ECO:0000313" key="2">
    <source>
        <dbReference type="EMBL" id="KAJ7739788.1"/>
    </source>
</evidence>
<feature type="compositionally biased region" description="Polar residues" evidence="1">
    <location>
        <begin position="299"/>
        <end position="308"/>
    </location>
</feature>